<proteinExistence type="predicted"/>
<dbReference type="InterPro" id="IPR019587">
    <property type="entry name" value="Polyketide_cyclase/dehydratase"/>
</dbReference>
<accession>A0ABX7N6B7</accession>
<dbReference type="EMBL" id="CP071091">
    <property type="protein sequence ID" value="QSQ14178.1"/>
    <property type="molecule type" value="Genomic_DNA"/>
</dbReference>
<dbReference type="CDD" id="cd07821">
    <property type="entry name" value="PYR_PYL_RCAR_like"/>
    <property type="match status" value="1"/>
</dbReference>
<protein>
    <submittedName>
        <fullName evidence="1">SRPBCC family protein</fullName>
    </submittedName>
</protein>
<dbReference type="SUPFAM" id="SSF55961">
    <property type="entry name" value="Bet v1-like"/>
    <property type="match status" value="1"/>
</dbReference>
<dbReference type="Pfam" id="PF10604">
    <property type="entry name" value="Polyketide_cyc2"/>
    <property type="match status" value="1"/>
</dbReference>
<gene>
    <name evidence="1" type="ORF">JY572_38695</name>
</gene>
<dbReference type="RefSeq" id="WP_206715972.1">
    <property type="nucleotide sequence ID" value="NZ_CP071091.1"/>
</dbReference>
<name>A0ABX7N6B7_9BACT</name>
<dbReference type="Gene3D" id="3.30.530.20">
    <property type="match status" value="1"/>
</dbReference>
<evidence type="ECO:0000313" key="1">
    <source>
        <dbReference type="EMBL" id="QSQ14178.1"/>
    </source>
</evidence>
<evidence type="ECO:0000313" key="2">
    <source>
        <dbReference type="Proteomes" id="UP000663090"/>
    </source>
</evidence>
<keyword evidence="2" id="KW-1185">Reference proteome</keyword>
<reference evidence="1 2" key="1">
    <citation type="submission" date="2021-02" db="EMBL/GenBank/DDBJ databases">
        <title>De Novo genome assembly of isolated myxobacteria.</title>
        <authorList>
            <person name="Stevens D.C."/>
        </authorList>
    </citation>
    <scope>NUCLEOTIDE SEQUENCE [LARGE SCALE GENOMIC DNA]</scope>
    <source>
        <strain evidence="1 2">SCHIC003</strain>
    </source>
</reference>
<organism evidence="1 2">
    <name type="scientific">Myxococcus landrumensis</name>
    <dbReference type="NCBI Taxonomy" id="2813577"/>
    <lineage>
        <taxon>Bacteria</taxon>
        <taxon>Pseudomonadati</taxon>
        <taxon>Myxococcota</taxon>
        <taxon>Myxococcia</taxon>
        <taxon>Myxococcales</taxon>
        <taxon>Cystobacterineae</taxon>
        <taxon>Myxococcaceae</taxon>
        <taxon>Myxococcus</taxon>
    </lineage>
</organism>
<dbReference type="InterPro" id="IPR023393">
    <property type="entry name" value="START-like_dom_sf"/>
</dbReference>
<sequence>MASLRKDITTRATPEKVWDAIRDIGALHTRLVPGFVVDTRLEPGARVVTFSNGMVVREPIVSVSDEERRLVWGAEGGSMTHYNGAVQVFAEGAGSRVVWTADFLPHEARTFMAPMLEAGMAAMQKALDGIAG</sequence>
<dbReference type="Proteomes" id="UP000663090">
    <property type="component" value="Chromosome"/>
</dbReference>